<protein>
    <submittedName>
        <fullName evidence="2">MaoC family dehydratase</fullName>
    </submittedName>
</protein>
<dbReference type="InterPro" id="IPR052342">
    <property type="entry name" value="MCH/BMMD"/>
</dbReference>
<dbReference type="PANTHER" id="PTHR43664:SF1">
    <property type="entry name" value="BETA-METHYLMALYL-COA DEHYDRATASE"/>
    <property type="match status" value="1"/>
</dbReference>
<dbReference type="Pfam" id="PF01575">
    <property type="entry name" value="MaoC_dehydratas"/>
    <property type="match status" value="1"/>
</dbReference>
<reference evidence="2 3" key="1">
    <citation type="submission" date="2021-06" db="EMBL/GenBank/DDBJ databases">
        <title>New haloarchaea isolates fom saline soil.</title>
        <authorList>
            <person name="Duran-Viseras A."/>
            <person name="Sanchez-Porro C.S."/>
            <person name="Ventosa A."/>
        </authorList>
    </citation>
    <scope>NUCLEOTIDE SEQUENCE [LARGE SCALE GENOMIC DNA]</scope>
    <source>
        <strain evidence="2 3">JCM 183640</strain>
    </source>
</reference>
<dbReference type="PANTHER" id="PTHR43664">
    <property type="entry name" value="MONOAMINE OXIDASE-RELATED"/>
    <property type="match status" value="1"/>
</dbReference>
<accession>A0A8J7Y250</accession>
<name>A0A8J7Y250_9EURY</name>
<dbReference type="Proteomes" id="UP000766550">
    <property type="component" value="Unassembled WGS sequence"/>
</dbReference>
<dbReference type="Gene3D" id="3.10.129.10">
    <property type="entry name" value="Hotdog Thioesterase"/>
    <property type="match status" value="1"/>
</dbReference>
<dbReference type="CDD" id="cd03454">
    <property type="entry name" value="YdeM"/>
    <property type="match status" value="1"/>
</dbReference>
<dbReference type="AlphaFoldDB" id="A0A8J7Y250"/>
<dbReference type="OrthoDB" id="225748at2157"/>
<organism evidence="2 3">
    <name type="scientific">Haloarcula limicola</name>
    <dbReference type="NCBI Taxonomy" id="1429915"/>
    <lineage>
        <taxon>Archaea</taxon>
        <taxon>Methanobacteriati</taxon>
        <taxon>Methanobacteriota</taxon>
        <taxon>Stenosarchaea group</taxon>
        <taxon>Halobacteria</taxon>
        <taxon>Halobacteriales</taxon>
        <taxon>Haloarculaceae</taxon>
        <taxon>Haloarcula</taxon>
    </lineage>
</organism>
<dbReference type="RefSeq" id="WP_162316463.1">
    <property type="nucleotide sequence ID" value="NZ_JAHQXF010000001.1"/>
</dbReference>
<gene>
    <name evidence="2" type="ORF">KTS45_03860</name>
</gene>
<dbReference type="InterPro" id="IPR002539">
    <property type="entry name" value="MaoC-like_dom"/>
</dbReference>
<dbReference type="SUPFAM" id="SSF54637">
    <property type="entry name" value="Thioesterase/thiol ester dehydrase-isomerase"/>
    <property type="match status" value="1"/>
</dbReference>
<sequence>MEYFEDLAIGDSATFGEYEVTREEITTFAGQYDPQPFHTDGDAAEESMFGGLVASGWHTAAMTMRLLVDHRLSGTGAMGALGVDSLRWPVPVRPDDVLSVRTEVVEKEEWGDARGRVATEVTTTTDADETVLSMIGQVLWQRR</sequence>
<feature type="domain" description="MaoC-like" evidence="1">
    <location>
        <begin position="12"/>
        <end position="123"/>
    </location>
</feature>
<keyword evidence="3" id="KW-1185">Reference proteome</keyword>
<proteinExistence type="predicted"/>
<dbReference type="InterPro" id="IPR029069">
    <property type="entry name" value="HotDog_dom_sf"/>
</dbReference>
<evidence type="ECO:0000259" key="1">
    <source>
        <dbReference type="Pfam" id="PF01575"/>
    </source>
</evidence>
<evidence type="ECO:0000313" key="3">
    <source>
        <dbReference type="Proteomes" id="UP000766550"/>
    </source>
</evidence>
<comment type="caution">
    <text evidence="2">The sequence shown here is derived from an EMBL/GenBank/DDBJ whole genome shotgun (WGS) entry which is preliminary data.</text>
</comment>
<dbReference type="EMBL" id="JAHQXF010000001">
    <property type="protein sequence ID" value="MBV0923325.1"/>
    <property type="molecule type" value="Genomic_DNA"/>
</dbReference>
<evidence type="ECO:0000313" key="2">
    <source>
        <dbReference type="EMBL" id="MBV0923325.1"/>
    </source>
</evidence>